<dbReference type="HOGENOM" id="CLU_1992383_0_0_1"/>
<reference evidence="1 2" key="1">
    <citation type="submission" date="2015-01" db="EMBL/GenBank/DDBJ databases">
        <title>The Genome Sequence of Cladophialophora immunda CBS83496.</title>
        <authorList>
            <consortium name="The Broad Institute Genomics Platform"/>
            <person name="Cuomo C."/>
            <person name="de Hoog S."/>
            <person name="Gorbushina A."/>
            <person name="Stielow B."/>
            <person name="Teixiera M."/>
            <person name="Abouelleil A."/>
            <person name="Chapman S.B."/>
            <person name="Priest M."/>
            <person name="Young S.K."/>
            <person name="Wortman J."/>
            <person name="Nusbaum C."/>
            <person name="Birren B."/>
        </authorList>
    </citation>
    <scope>NUCLEOTIDE SEQUENCE [LARGE SCALE GENOMIC DNA]</scope>
    <source>
        <strain evidence="1 2">CBS 83496</strain>
    </source>
</reference>
<gene>
    <name evidence="1" type="ORF">PV07_11675</name>
</gene>
<name>A0A0D1Z7C3_9EURO</name>
<dbReference type="EMBL" id="KN847046">
    <property type="protein sequence ID" value="KIW23481.1"/>
    <property type="molecule type" value="Genomic_DNA"/>
</dbReference>
<evidence type="ECO:0000313" key="2">
    <source>
        <dbReference type="Proteomes" id="UP000054466"/>
    </source>
</evidence>
<sequence length="125" mass="13439">MERGLFPGDGIFGEGAVRLAHLMEGTYAVADLEFGDIGADCLDITGNVVARVESCDASDEDGIFPILGVCTRDDDLDEDLVGLWLGDGDVLDLDIELIFSLFEDVGRFHDGRCGSTSSLMQEFVS</sequence>
<organism evidence="1 2">
    <name type="scientific">Cladophialophora immunda</name>
    <dbReference type="NCBI Taxonomy" id="569365"/>
    <lineage>
        <taxon>Eukaryota</taxon>
        <taxon>Fungi</taxon>
        <taxon>Dikarya</taxon>
        <taxon>Ascomycota</taxon>
        <taxon>Pezizomycotina</taxon>
        <taxon>Eurotiomycetes</taxon>
        <taxon>Chaetothyriomycetidae</taxon>
        <taxon>Chaetothyriales</taxon>
        <taxon>Herpotrichiellaceae</taxon>
        <taxon>Cladophialophora</taxon>
    </lineage>
</organism>
<keyword evidence="2" id="KW-1185">Reference proteome</keyword>
<dbReference type="AlphaFoldDB" id="A0A0D1Z7C3"/>
<dbReference type="VEuPathDB" id="FungiDB:PV07_11675"/>
<dbReference type="RefSeq" id="XP_016243697.1">
    <property type="nucleotide sequence ID" value="XM_016399135.1"/>
</dbReference>
<dbReference type="GeneID" id="27350869"/>
<evidence type="ECO:0000313" key="1">
    <source>
        <dbReference type="EMBL" id="KIW23481.1"/>
    </source>
</evidence>
<proteinExistence type="predicted"/>
<dbReference type="Proteomes" id="UP000054466">
    <property type="component" value="Unassembled WGS sequence"/>
</dbReference>
<accession>A0A0D1Z7C3</accession>
<protein>
    <submittedName>
        <fullName evidence="1">Uncharacterized protein</fullName>
    </submittedName>
</protein>